<organism evidence="8 9">
    <name type="scientific">Fraserbacteria sp. (strain RBG_16_55_9)</name>
    <dbReference type="NCBI Taxonomy" id="1817864"/>
    <lineage>
        <taxon>Bacteria</taxon>
        <taxon>Candidatus Fraseribacteriota</taxon>
    </lineage>
</organism>
<dbReference type="InterPro" id="IPR011051">
    <property type="entry name" value="RmlC_Cupin_sf"/>
</dbReference>
<evidence type="ECO:0000256" key="3">
    <source>
        <dbReference type="ARBA" id="ARBA00022723"/>
    </source>
</evidence>
<dbReference type="GO" id="GO:0043420">
    <property type="term" value="P:anthranilate metabolic process"/>
    <property type="evidence" value="ECO:0007669"/>
    <property type="project" value="UniProtKB-UniRule"/>
</dbReference>
<dbReference type="InterPro" id="IPR010329">
    <property type="entry name" value="3hydroanth_dOase"/>
</dbReference>
<feature type="binding site" evidence="7">
    <location>
        <position position="170"/>
    </location>
    <ligand>
        <name>Fe cation</name>
        <dbReference type="ChEBI" id="CHEBI:24875"/>
        <label>2</label>
    </ligand>
</feature>
<dbReference type="HAMAP" id="MF_00825">
    <property type="entry name" value="3_HAO"/>
    <property type="match status" value="1"/>
</dbReference>
<keyword evidence="4 7" id="KW-0223">Dioxygenase</keyword>
<evidence type="ECO:0000256" key="5">
    <source>
        <dbReference type="ARBA" id="ARBA00023002"/>
    </source>
</evidence>
<feature type="binding site" evidence="7">
    <location>
        <position position="133"/>
    </location>
    <ligand>
        <name>Fe cation</name>
        <dbReference type="ChEBI" id="CHEBI:24875"/>
        <label>2</label>
    </ligand>
</feature>
<dbReference type="GO" id="GO:0008198">
    <property type="term" value="F:ferrous iron binding"/>
    <property type="evidence" value="ECO:0007669"/>
    <property type="project" value="UniProtKB-UniRule"/>
</dbReference>
<dbReference type="GO" id="GO:0000334">
    <property type="term" value="F:3-hydroxyanthranilate 3,4-dioxygenase activity"/>
    <property type="evidence" value="ECO:0007669"/>
    <property type="project" value="UniProtKB-UniRule"/>
</dbReference>
<name>A0A1F5V0E4_FRAXR</name>
<evidence type="ECO:0000313" key="8">
    <source>
        <dbReference type="EMBL" id="OGF56877.1"/>
    </source>
</evidence>
<keyword evidence="3 7" id="KW-0479">Metal-binding</keyword>
<feature type="binding site" evidence="7">
    <location>
        <position position="53"/>
    </location>
    <ligand>
        <name>O2</name>
        <dbReference type="ChEBI" id="CHEBI:15379"/>
    </ligand>
</feature>
<feature type="binding site" evidence="7">
    <location>
        <position position="63"/>
    </location>
    <ligand>
        <name>Fe cation</name>
        <dbReference type="ChEBI" id="CHEBI:24875"/>
        <label>1</label>
        <note>catalytic</note>
    </ligand>
</feature>
<dbReference type="EC" id="1.13.11.6" evidence="7"/>
<comment type="catalytic activity">
    <reaction evidence="7">
        <text>3-hydroxyanthranilate + O2 = (2Z,4Z)-2-amino-3-carboxymuconate 6-semialdehyde</text>
        <dbReference type="Rhea" id="RHEA:17953"/>
        <dbReference type="ChEBI" id="CHEBI:15379"/>
        <dbReference type="ChEBI" id="CHEBI:36559"/>
        <dbReference type="ChEBI" id="CHEBI:77612"/>
        <dbReference type="EC" id="1.13.11.6"/>
    </reaction>
</comment>
<keyword evidence="6 7" id="KW-0408">Iron</keyword>
<dbReference type="EMBL" id="MFGX01000024">
    <property type="protein sequence ID" value="OGF56877.1"/>
    <property type="molecule type" value="Genomic_DNA"/>
</dbReference>
<protein>
    <recommendedName>
        <fullName evidence="7">3-hydroxyanthranilate 3,4-dioxygenase</fullName>
        <ecNumber evidence="7">1.13.11.6</ecNumber>
    </recommendedName>
    <alternativeName>
        <fullName evidence="7">3-hydroxyanthranilate oxygenase</fullName>
        <shortName evidence="7">3-HAO</shortName>
    </alternativeName>
    <alternativeName>
        <fullName evidence="7">3-hydroxyanthranilic acid dioxygenase</fullName>
        <shortName evidence="7">HAD</shortName>
    </alternativeName>
</protein>
<dbReference type="STRING" id="1817864.A2Z21_08795"/>
<dbReference type="GO" id="GO:0009435">
    <property type="term" value="P:NAD+ biosynthetic process"/>
    <property type="evidence" value="ECO:0007669"/>
    <property type="project" value="UniProtKB-UniPathway"/>
</dbReference>
<dbReference type="AlphaFoldDB" id="A0A1F5V0E4"/>
<comment type="similarity">
    <text evidence="7">Belongs to the 3-HAO family.</text>
</comment>
<comment type="pathway">
    <text evidence="7">Cofactor biosynthesis; NAD(+) biosynthesis; quinolinate from L-kynurenine: step 3/3.</text>
</comment>
<evidence type="ECO:0000256" key="4">
    <source>
        <dbReference type="ARBA" id="ARBA00022964"/>
    </source>
</evidence>
<keyword evidence="5 7" id="KW-0560">Oxidoreductase</keyword>
<feature type="binding site" evidence="7">
    <location>
        <position position="130"/>
    </location>
    <ligand>
        <name>Fe cation</name>
        <dbReference type="ChEBI" id="CHEBI:24875"/>
        <label>2</label>
    </ligand>
</feature>
<evidence type="ECO:0000256" key="2">
    <source>
        <dbReference type="ARBA" id="ARBA00022642"/>
    </source>
</evidence>
<feature type="binding site" evidence="7">
    <location>
        <position position="115"/>
    </location>
    <ligand>
        <name>substrate</name>
    </ligand>
</feature>
<dbReference type="Pfam" id="PF06052">
    <property type="entry name" value="3-HAO"/>
    <property type="match status" value="1"/>
</dbReference>
<feature type="binding site" evidence="7">
    <location>
        <position position="57"/>
    </location>
    <ligand>
        <name>Fe cation</name>
        <dbReference type="ChEBI" id="CHEBI:24875"/>
        <label>1</label>
        <note>catalytic</note>
    </ligand>
</feature>
<dbReference type="CDD" id="cd06123">
    <property type="entry name" value="cupin_HAO"/>
    <property type="match status" value="1"/>
</dbReference>
<feature type="binding site" evidence="7">
    <location>
        <position position="105"/>
    </location>
    <ligand>
        <name>substrate</name>
    </ligand>
</feature>
<reference evidence="8 9" key="1">
    <citation type="journal article" date="2016" name="Nat. Commun.">
        <title>Thousands of microbial genomes shed light on interconnected biogeochemical processes in an aquifer system.</title>
        <authorList>
            <person name="Anantharaman K."/>
            <person name="Brown C.T."/>
            <person name="Hug L.A."/>
            <person name="Sharon I."/>
            <person name="Castelle C.J."/>
            <person name="Probst A.J."/>
            <person name="Thomas B.C."/>
            <person name="Singh A."/>
            <person name="Wilkins M.J."/>
            <person name="Karaoz U."/>
            <person name="Brodie E.L."/>
            <person name="Williams K.H."/>
            <person name="Hubbard S.S."/>
            <person name="Banfield J.F."/>
        </authorList>
    </citation>
    <scope>NUCLEOTIDE SEQUENCE [LARGE SCALE GENOMIC DNA]</scope>
    <source>
        <strain evidence="9">RBG_16_55_9</strain>
    </source>
</reference>
<feature type="binding site" evidence="7">
    <location>
        <position position="63"/>
    </location>
    <ligand>
        <name>substrate</name>
    </ligand>
</feature>
<comment type="function">
    <text evidence="1 7">Catalyzes the oxidative ring opening of 3-hydroxyanthranilate to 2-amino-3-carboxymuconate semialdehyde, which spontaneously cyclizes to quinolinate.</text>
</comment>
<evidence type="ECO:0000256" key="1">
    <source>
        <dbReference type="ARBA" id="ARBA00002752"/>
    </source>
</evidence>
<dbReference type="Proteomes" id="UP000179157">
    <property type="component" value="Unassembled WGS sequence"/>
</dbReference>
<feature type="binding site" evidence="7">
    <location>
        <position position="101"/>
    </location>
    <ligand>
        <name>Fe cation</name>
        <dbReference type="ChEBI" id="CHEBI:24875"/>
        <label>1</label>
        <note>catalytic</note>
    </ligand>
</feature>
<comment type="cofactor">
    <cofactor evidence="7">
        <name>Fe(2+)</name>
        <dbReference type="ChEBI" id="CHEBI:29033"/>
    </cofactor>
    <text evidence="7">Binds 2 Fe(2+) ions per subunit.</text>
</comment>
<dbReference type="InterPro" id="IPR014710">
    <property type="entry name" value="RmlC-like_jellyroll"/>
</dbReference>
<dbReference type="SUPFAM" id="SSF51182">
    <property type="entry name" value="RmlC-like cupins"/>
    <property type="match status" value="1"/>
</dbReference>
<dbReference type="NCBIfam" id="NF009763">
    <property type="entry name" value="PRK13264.1"/>
    <property type="match status" value="1"/>
</dbReference>
<dbReference type="PANTHER" id="PTHR15497:SF1">
    <property type="entry name" value="3-HYDROXYANTHRANILATE 3,4-DIOXYGENASE"/>
    <property type="match status" value="1"/>
</dbReference>
<keyword evidence="2 7" id="KW-0662">Pyridine nucleotide biosynthesis</keyword>
<gene>
    <name evidence="7" type="primary">nbaC</name>
    <name evidence="8" type="ORF">A2Z21_08795</name>
</gene>
<evidence type="ECO:0000256" key="6">
    <source>
        <dbReference type="ARBA" id="ARBA00023004"/>
    </source>
</evidence>
<comment type="caution">
    <text evidence="8">The sequence shown here is derived from an EMBL/GenBank/DDBJ whole genome shotgun (WGS) entry which is preliminary data.</text>
</comment>
<evidence type="ECO:0000256" key="7">
    <source>
        <dbReference type="HAMAP-Rule" id="MF_00825"/>
    </source>
</evidence>
<evidence type="ECO:0000313" key="9">
    <source>
        <dbReference type="Proteomes" id="UP000179157"/>
    </source>
</evidence>
<accession>A0A1F5V0E4</accession>
<dbReference type="UniPathway" id="UPA00253">
    <property type="reaction ID" value="UER00330"/>
</dbReference>
<sequence length="206" mass="24219">MQVRDIQKPMEPFNLVGWIERNKHRLIPPVSNETIYKGNDNFIVMVSGGPNTRKDYHYNESEELFYQVKGDIKIKLFIDGQHKTIDLREGEMVLIPPKVPHSPWRFANTAGLIIEKHRVKGEKDGFLYFCEKCGNLLYEEYFFLEDIVKQFPMVMRNFYGSLERRTCKKCGTVMELPLNWDENIAVRAQENEYAKDPLAPVRGRSW</sequence>
<dbReference type="PANTHER" id="PTHR15497">
    <property type="entry name" value="3-HYDROXYANTHRANILATE 3,4-DIOXYGENASE"/>
    <property type="match status" value="1"/>
</dbReference>
<dbReference type="NCBIfam" id="TIGR03037">
    <property type="entry name" value="anthran_nbaC"/>
    <property type="match status" value="1"/>
</dbReference>
<proteinExistence type="inferred from homology"/>
<dbReference type="GO" id="GO:0019805">
    <property type="term" value="P:quinolinate biosynthetic process"/>
    <property type="evidence" value="ECO:0007669"/>
    <property type="project" value="UniProtKB-UniRule"/>
</dbReference>
<feature type="binding site" evidence="7">
    <location>
        <position position="167"/>
    </location>
    <ligand>
        <name>Fe cation</name>
        <dbReference type="ChEBI" id="CHEBI:24875"/>
        <label>2</label>
    </ligand>
</feature>
<dbReference type="Gene3D" id="2.60.120.10">
    <property type="entry name" value="Jelly Rolls"/>
    <property type="match status" value="1"/>
</dbReference>
<dbReference type="GO" id="GO:0006569">
    <property type="term" value="P:L-tryptophan catabolic process"/>
    <property type="evidence" value="ECO:0007669"/>
    <property type="project" value="UniProtKB-UniRule"/>
</dbReference>